<keyword evidence="7" id="KW-0808">Transferase</keyword>
<dbReference type="CDD" id="cd06609">
    <property type="entry name" value="STKc_MST3_like"/>
    <property type="match status" value="1"/>
</dbReference>
<comment type="catalytic activity">
    <reaction evidence="13">
        <text>L-threonyl-[protein] + ATP = O-phospho-L-threonyl-[protein] + ADP + H(+)</text>
        <dbReference type="Rhea" id="RHEA:46608"/>
        <dbReference type="Rhea" id="RHEA-COMP:11060"/>
        <dbReference type="Rhea" id="RHEA-COMP:11605"/>
        <dbReference type="ChEBI" id="CHEBI:15378"/>
        <dbReference type="ChEBI" id="CHEBI:30013"/>
        <dbReference type="ChEBI" id="CHEBI:30616"/>
        <dbReference type="ChEBI" id="CHEBI:61977"/>
        <dbReference type="ChEBI" id="CHEBI:456216"/>
        <dbReference type="EC" id="2.7.11.1"/>
    </reaction>
</comment>
<evidence type="ECO:0000256" key="10">
    <source>
        <dbReference type="ARBA" id="ARBA00022777"/>
    </source>
</evidence>
<dbReference type="FunCoup" id="A0A1C7NPY5">
    <property type="interactions" value="496"/>
</dbReference>
<evidence type="ECO:0000256" key="6">
    <source>
        <dbReference type="ARBA" id="ARBA00022527"/>
    </source>
</evidence>
<feature type="region of interest" description="Disordered" evidence="17">
    <location>
        <begin position="308"/>
        <end position="449"/>
    </location>
</feature>
<feature type="compositionally biased region" description="Low complexity" evidence="17">
    <location>
        <begin position="408"/>
        <end position="419"/>
    </location>
</feature>
<dbReference type="EMBL" id="LUGH01000046">
    <property type="protein sequence ID" value="OBZ90506.1"/>
    <property type="molecule type" value="Genomic_DNA"/>
</dbReference>
<dbReference type="GO" id="GO:0005737">
    <property type="term" value="C:cytoplasm"/>
    <property type="evidence" value="ECO:0007669"/>
    <property type="project" value="UniProtKB-SubCell"/>
</dbReference>
<evidence type="ECO:0000256" key="7">
    <source>
        <dbReference type="ARBA" id="ARBA00022679"/>
    </source>
</evidence>
<protein>
    <recommendedName>
        <fullName evidence="4">non-specific serine/threonine protein kinase</fullName>
        <ecNumber evidence="4">2.7.11.1</ecNumber>
    </recommendedName>
</protein>
<accession>A0A1C7NPY5</accession>
<keyword evidence="5" id="KW-0963">Cytoplasm</keyword>
<keyword evidence="6" id="KW-0723">Serine/threonine-protein kinase</keyword>
<dbReference type="SMART" id="SM00220">
    <property type="entry name" value="S_TKc"/>
    <property type="match status" value="1"/>
</dbReference>
<comment type="cofactor">
    <cofactor evidence="1">
        <name>Mg(2+)</name>
        <dbReference type="ChEBI" id="CHEBI:18420"/>
    </cofactor>
</comment>
<evidence type="ECO:0000256" key="3">
    <source>
        <dbReference type="ARBA" id="ARBA00008874"/>
    </source>
</evidence>
<dbReference type="InterPro" id="IPR011009">
    <property type="entry name" value="Kinase-like_dom_sf"/>
</dbReference>
<dbReference type="PROSITE" id="PS00107">
    <property type="entry name" value="PROTEIN_KINASE_ATP"/>
    <property type="match status" value="1"/>
</dbReference>
<feature type="compositionally biased region" description="Low complexity" evidence="17">
    <location>
        <begin position="434"/>
        <end position="447"/>
    </location>
</feature>
<dbReference type="FunFam" id="3.30.200.20:FF:000092">
    <property type="entry name" value="Serine/threonine-protein kinase 24"/>
    <property type="match status" value="1"/>
</dbReference>
<dbReference type="InParanoid" id="A0A1C7NPY5"/>
<dbReference type="EC" id="2.7.11.1" evidence="4"/>
<evidence type="ECO:0000256" key="11">
    <source>
        <dbReference type="ARBA" id="ARBA00022840"/>
    </source>
</evidence>
<keyword evidence="10 19" id="KW-0418">Kinase</keyword>
<evidence type="ECO:0000256" key="9">
    <source>
        <dbReference type="ARBA" id="ARBA00022741"/>
    </source>
</evidence>
<comment type="caution">
    <text evidence="19">The sequence shown here is derived from an EMBL/GenBank/DDBJ whole genome shotgun (WGS) entry which is preliminary data.</text>
</comment>
<sequence>MNVSSQTADPELFYVKQERIGKGSFGEVFKGLDRRTNKPVAIKIIDLESAEDEIDDIQQEIAILSQLDSPFVTKYHGSYLKGTGLWIIMEYCSGGSCSDLMKMGTIREEYIAIIVKELLKGLDYLHNEGKLHRDIKAANILLSSNGEVKLADFGVSGQITATLTKKNTFVGTPFWMAPEVIKQSGYDYKADIWSLGITAIELANGEPPYAKMHPMKVLFHIPKNEPPTLGPPHSKAFRDFVSLCLQTNPANRPSARELLKHKFIKNSKKIAYLTELIEGHERWININGRDEDYSEDERDVDIEDDDAWDFGTVKAPPMPVPKAPLPIHNSPSQYSVNTLATEGRPQPPQLPRTTSSNFVSSSPYSSSSSRVSEIMTKMQSTQIRHSSSDYDDASQNTIRANEPNGIYSRNSDNSSKRSSLAPSCTNPLPPLPNKSPSSRSVSTVSSVRHQGDNSLLESILPLLDQLQRKCKNHKSLAAVESLQKSLVSVERELPGTVRALFEDVSHLL</sequence>
<keyword evidence="8" id="KW-0479">Metal-binding</keyword>
<dbReference type="Pfam" id="PF00069">
    <property type="entry name" value="Pkinase"/>
    <property type="match status" value="1"/>
</dbReference>
<evidence type="ECO:0000256" key="14">
    <source>
        <dbReference type="ARBA" id="ARBA00048679"/>
    </source>
</evidence>
<dbReference type="GO" id="GO:0046872">
    <property type="term" value="F:metal ion binding"/>
    <property type="evidence" value="ECO:0007669"/>
    <property type="project" value="UniProtKB-KW"/>
</dbReference>
<dbReference type="InterPro" id="IPR000719">
    <property type="entry name" value="Prot_kinase_dom"/>
</dbReference>
<evidence type="ECO:0000259" key="18">
    <source>
        <dbReference type="PROSITE" id="PS50011"/>
    </source>
</evidence>
<reference evidence="19 20" key="1">
    <citation type="submission" date="2016-03" db="EMBL/GenBank/DDBJ databases">
        <title>Choanephora cucurbitarum.</title>
        <authorList>
            <person name="Min B."/>
            <person name="Park H."/>
            <person name="Park J.-H."/>
            <person name="Shin H.-D."/>
            <person name="Choi I.-G."/>
        </authorList>
    </citation>
    <scope>NUCLEOTIDE SEQUENCE [LARGE SCALE GENOMIC DNA]</scope>
    <source>
        <strain evidence="19 20">KUS-F28377</strain>
    </source>
</reference>
<dbReference type="AlphaFoldDB" id="A0A1C7NPY5"/>
<evidence type="ECO:0000256" key="17">
    <source>
        <dbReference type="SAM" id="MobiDB-lite"/>
    </source>
</evidence>
<organism evidence="19 20">
    <name type="scientific">Choanephora cucurbitarum</name>
    <dbReference type="NCBI Taxonomy" id="101091"/>
    <lineage>
        <taxon>Eukaryota</taxon>
        <taxon>Fungi</taxon>
        <taxon>Fungi incertae sedis</taxon>
        <taxon>Mucoromycota</taxon>
        <taxon>Mucoromycotina</taxon>
        <taxon>Mucoromycetes</taxon>
        <taxon>Mucorales</taxon>
        <taxon>Mucorineae</taxon>
        <taxon>Choanephoraceae</taxon>
        <taxon>Choanephoroideae</taxon>
        <taxon>Choanephora</taxon>
    </lineage>
</organism>
<evidence type="ECO:0000256" key="15">
    <source>
        <dbReference type="PROSITE-ProRule" id="PRU10141"/>
    </source>
</evidence>
<evidence type="ECO:0000256" key="8">
    <source>
        <dbReference type="ARBA" id="ARBA00022723"/>
    </source>
</evidence>
<feature type="compositionally biased region" description="Low complexity" evidence="17">
    <location>
        <begin position="355"/>
        <end position="372"/>
    </location>
</feature>
<evidence type="ECO:0000256" key="4">
    <source>
        <dbReference type="ARBA" id="ARBA00012513"/>
    </source>
</evidence>
<keyword evidence="20" id="KW-1185">Reference proteome</keyword>
<evidence type="ECO:0000256" key="13">
    <source>
        <dbReference type="ARBA" id="ARBA00047899"/>
    </source>
</evidence>
<comment type="catalytic activity">
    <reaction evidence="14">
        <text>L-seryl-[protein] + ATP = O-phospho-L-seryl-[protein] + ADP + H(+)</text>
        <dbReference type="Rhea" id="RHEA:17989"/>
        <dbReference type="Rhea" id="RHEA-COMP:9863"/>
        <dbReference type="Rhea" id="RHEA-COMP:11604"/>
        <dbReference type="ChEBI" id="CHEBI:15378"/>
        <dbReference type="ChEBI" id="CHEBI:29999"/>
        <dbReference type="ChEBI" id="CHEBI:30616"/>
        <dbReference type="ChEBI" id="CHEBI:83421"/>
        <dbReference type="ChEBI" id="CHEBI:456216"/>
        <dbReference type="EC" id="2.7.11.1"/>
    </reaction>
</comment>
<dbReference type="PANTHER" id="PTHR48012:SF10">
    <property type="entry name" value="FI20177P1"/>
    <property type="match status" value="1"/>
</dbReference>
<evidence type="ECO:0000256" key="2">
    <source>
        <dbReference type="ARBA" id="ARBA00004496"/>
    </source>
</evidence>
<evidence type="ECO:0000256" key="5">
    <source>
        <dbReference type="ARBA" id="ARBA00022490"/>
    </source>
</evidence>
<keyword evidence="16" id="KW-0175">Coiled coil</keyword>
<dbReference type="PROSITE" id="PS50011">
    <property type="entry name" value="PROTEIN_KINASE_DOM"/>
    <property type="match status" value="1"/>
</dbReference>
<keyword evidence="11 15" id="KW-0067">ATP-binding</keyword>
<dbReference type="Proteomes" id="UP000093000">
    <property type="component" value="Unassembled WGS sequence"/>
</dbReference>
<comment type="subcellular location">
    <subcellularLocation>
        <location evidence="2">Cytoplasm</location>
    </subcellularLocation>
</comment>
<dbReference type="SUPFAM" id="SSF56112">
    <property type="entry name" value="Protein kinase-like (PK-like)"/>
    <property type="match status" value="1"/>
</dbReference>
<dbReference type="FunFam" id="1.10.510.10:FF:000499">
    <property type="entry name" value="Serine/threonine-protein kinase KIC1"/>
    <property type="match status" value="1"/>
</dbReference>
<keyword evidence="9 15" id="KW-0547">Nucleotide-binding</keyword>
<dbReference type="GO" id="GO:0004674">
    <property type="term" value="F:protein serine/threonine kinase activity"/>
    <property type="evidence" value="ECO:0007669"/>
    <property type="project" value="UniProtKB-KW"/>
</dbReference>
<dbReference type="OrthoDB" id="248923at2759"/>
<dbReference type="GO" id="GO:0005524">
    <property type="term" value="F:ATP binding"/>
    <property type="evidence" value="ECO:0007669"/>
    <property type="project" value="UniProtKB-UniRule"/>
</dbReference>
<comment type="similarity">
    <text evidence="3">Belongs to the protein kinase superfamily. STE Ser/Thr protein kinase family. STE20 subfamily.</text>
</comment>
<evidence type="ECO:0000313" key="20">
    <source>
        <dbReference type="Proteomes" id="UP000093000"/>
    </source>
</evidence>
<evidence type="ECO:0000313" key="19">
    <source>
        <dbReference type="EMBL" id="OBZ90506.1"/>
    </source>
</evidence>
<evidence type="ECO:0000256" key="1">
    <source>
        <dbReference type="ARBA" id="ARBA00001946"/>
    </source>
</evidence>
<dbReference type="Gene3D" id="3.30.200.20">
    <property type="entry name" value="Phosphorylase Kinase, domain 1"/>
    <property type="match status" value="1"/>
</dbReference>
<feature type="domain" description="Protein kinase" evidence="18">
    <location>
        <begin position="14"/>
        <end position="264"/>
    </location>
</feature>
<feature type="coiled-coil region" evidence="16">
    <location>
        <begin position="40"/>
        <end position="67"/>
    </location>
</feature>
<dbReference type="InterPro" id="IPR050629">
    <property type="entry name" value="STE20/SPS1-PAK"/>
</dbReference>
<proteinExistence type="inferred from homology"/>
<evidence type="ECO:0000256" key="16">
    <source>
        <dbReference type="SAM" id="Coils"/>
    </source>
</evidence>
<dbReference type="Gene3D" id="1.10.510.10">
    <property type="entry name" value="Transferase(Phosphotransferase) domain 1"/>
    <property type="match status" value="1"/>
</dbReference>
<feature type="binding site" evidence="15">
    <location>
        <position position="43"/>
    </location>
    <ligand>
        <name>ATP</name>
        <dbReference type="ChEBI" id="CHEBI:30616"/>
    </ligand>
</feature>
<feature type="compositionally biased region" description="Polar residues" evidence="17">
    <location>
        <begin position="329"/>
        <end position="340"/>
    </location>
</feature>
<keyword evidence="12" id="KW-0460">Magnesium</keyword>
<dbReference type="InterPro" id="IPR017441">
    <property type="entry name" value="Protein_kinase_ATP_BS"/>
</dbReference>
<evidence type="ECO:0000256" key="12">
    <source>
        <dbReference type="ARBA" id="ARBA00022842"/>
    </source>
</evidence>
<gene>
    <name evidence="19" type="primary">svkA</name>
    <name evidence="19" type="ORF">A0J61_01442</name>
</gene>
<dbReference type="PANTHER" id="PTHR48012">
    <property type="entry name" value="STERILE20-LIKE KINASE, ISOFORM B-RELATED"/>
    <property type="match status" value="1"/>
</dbReference>
<name>A0A1C7NPY5_9FUNG</name>
<dbReference type="STRING" id="101091.A0A1C7NPY5"/>